<feature type="region of interest" description="Disordered" evidence="8">
    <location>
        <begin position="1"/>
        <end position="27"/>
    </location>
</feature>
<dbReference type="SUPFAM" id="SSF47473">
    <property type="entry name" value="EF-hand"/>
    <property type="match status" value="1"/>
</dbReference>
<dbReference type="GO" id="GO:0005737">
    <property type="term" value="C:cytoplasm"/>
    <property type="evidence" value="ECO:0007669"/>
    <property type="project" value="TreeGrafter"/>
</dbReference>
<dbReference type="InterPro" id="IPR011992">
    <property type="entry name" value="EF-hand-dom_pair"/>
</dbReference>
<dbReference type="InterPro" id="IPR022684">
    <property type="entry name" value="Calpain_cysteine_protease"/>
</dbReference>
<dbReference type="InterPro" id="IPR001300">
    <property type="entry name" value="Peptidase_C2_calpain_cat"/>
</dbReference>
<dbReference type="PROSITE" id="PS00018">
    <property type="entry name" value="EF_HAND_1"/>
    <property type="match status" value="1"/>
</dbReference>
<feature type="active site" evidence="6 7">
    <location>
        <position position="384"/>
    </location>
</feature>
<dbReference type="InterPro" id="IPR033883">
    <property type="entry name" value="C2_III"/>
</dbReference>
<dbReference type="InterPro" id="IPR022683">
    <property type="entry name" value="Calpain_III"/>
</dbReference>
<evidence type="ECO:0000256" key="3">
    <source>
        <dbReference type="ARBA" id="ARBA00022801"/>
    </source>
</evidence>
<evidence type="ECO:0000256" key="5">
    <source>
        <dbReference type="ARBA" id="ARBA00022837"/>
    </source>
</evidence>
<dbReference type="PROSITE" id="PS00139">
    <property type="entry name" value="THIOL_PROTEASE_CYS"/>
    <property type="match status" value="1"/>
</dbReference>
<dbReference type="CDD" id="cd16196">
    <property type="entry name" value="EFh_PEF_CalpA_B"/>
    <property type="match status" value="1"/>
</dbReference>
<dbReference type="InterPro" id="IPR036213">
    <property type="entry name" value="Calpain_III_sf"/>
</dbReference>
<dbReference type="SMART" id="SM00230">
    <property type="entry name" value="CysPc"/>
    <property type="match status" value="1"/>
</dbReference>
<dbReference type="Gene3D" id="2.60.120.380">
    <property type="match status" value="1"/>
</dbReference>
<feature type="active site" evidence="6 7">
    <location>
        <position position="199"/>
    </location>
</feature>
<dbReference type="Pfam" id="PF01067">
    <property type="entry name" value="Calpain_III"/>
    <property type="match status" value="1"/>
</dbReference>
<evidence type="ECO:0000313" key="11">
    <source>
        <dbReference type="EMBL" id="KAK7103835.1"/>
    </source>
</evidence>
<dbReference type="InterPro" id="IPR038765">
    <property type="entry name" value="Papain-like_cys_pep_sf"/>
</dbReference>
<dbReference type="FunFam" id="2.60.120.380:FF:000002">
    <property type="entry name" value="calpain-3 isoform X1"/>
    <property type="match status" value="1"/>
</dbReference>
<reference evidence="11 12" key="1">
    <citation type="submission" date="2024-02" db="EMBL/GenBank/DDBJ databases">
        <title>Chromosome-scale genome assembly of the rough periwinkle Littorina saxatilis.</title>
        <authorList>
            <person name="De Jode A."/>
            <person name="Faria R."/>
            <person name="Formenti G."/>
            <person name="Sims Y."/>
            <person name="Smith T.P."/>
            <person name="Tracey A."/>
            <person name="Wood J.M.D."/>
            <person name="Zagrodzka Z.B."/>
            <person name="Johannesson K."/>
            <person name="Butlin R.K."/>
            <person name="Leder E.H."/>
        </authorList>
    </citation>
    <scope>NUCLEOTIDE SEQUENCE [LARGE SCALE GENOMIC DNA]</scope>
    <source>
        <strain evidence="11">Snail1</strain>
        <tissue evidence="11">Muscle</tissue>
    </source>
</reference>
<comment type="caution">
    <text evidence="11">The sequence shown here is derived from an EMBL/GenBank/DDBJ whole genome shotgun (WGS) entry which is preliminary data.</text>
</comment>
<feature type="active site" evidence="6 7">
    <location>
        <position position="356"/>
    </location>
</feature>
<dbReference type="Proteomes" id="UP001374579">
    <property type="component" value="Unassembled WGS sequence"/>
</dbReference>
<feature type="region of interest" description="Disordered" evidence="8">
    <location>
        <begin position="91"/>
        <end position="113"/>
    </location>
</feature>
<sequence length="800" mass="90304">MFSGFGSGTKGTRTVKTFFSDGTGPPKVETHTYNIGGPSGPNIGYTPGGGGAFGGGDVHLGLGDTFGGRGLDFGVGRGGGGGGQDGGFRFKGFGSGGRREEPAPNPRPKIRGRPQRIQKKNPFVGLTQQQYDAIKSQCSQGGFLFEDPEMPAEDNSIFFSQRPPRQFEWRRPHEICDNPEWISSGASRFDVRQGELGDCWLLAAVASLTCNDKLFHKVVPPEQNFTDDYCGLFRFNFWHQGDWQEVVVDDRLPTYNGQLVFMHSTEKNEFWSALLEKAYAKLMGSYESLKGGSTSEAMEDFTGGVTEMFDLREKAPPNLLRIMLKAYERGSLMGCSIDADPGRIEAEQDNGLIMGHAYSVTKISLMDIQTSRMQGQIPMVRVRNPWGNECEWKGPWSDSSQEWGLISDDEKEELGLRKDDDGEFWMSFKDFTAEFQKLEICNLGPDSLDEEDLGDKKRWEMHKEHGAWVPRVNAGGCRNYLETFWTNPQYRMTLTDPDDDDDDDLCTSIVAILQKDRRKKRKEGLDMLTIGYVIYKLEDDQSGPLDVKFFKYNASVAKSPTFINMREVCGRHKLPPGTYCIIPSTFEPMQEGDFLVRIFSEKRNESGEIDEQTAYVDDGERRDPTDEEQSQESSLKDNFRRLAGEDMEIDAFELQEVLNAVFQKEFSFPGFTIDATRSMVAMHDGDLSGKLGYDEFKDLWEDLRKWKGVFKEYDQDRSGALNSYELRSALNSVGFRLSNRTLQSLVMRYSNREGHINFGDFIVCAVRLKTMLTSFRGVDVEGQGIAPYDIESFIQTTMYS</sequence>
<dbReference type="InterPro" id="IPR002048">
    <property type="entry name" value="EF_hand_dom"/>
</dbReference>
<keyword evidence="12" id="KW-1185">Reference proteome</keyword>
<keyword evidence="3 7" id="KW-0378">Hydrolase</keyword>
<feature type="domain" description="Calpain catalytic" evidence="9">
    <location>
        <begin position="144"/>
        <end position="444"/>
    </location>
</feature>
<dbReference type="Gene3D" id="1.10.238.10">
    <property type="entry name" value="EF-hand"/>
    <property type="match status" value="1"/>
</dbReference>
<proteinExistence type="inferred from homology"/>
<dbReference type="GO" id="GO:0005509">
    <property type="term" value="F:calcium ion binding"/>
    <property type="evidence" value="ECO:0007669"/>
    <property type="project" value="InterPro"/>
</dbReference>
<dbReference type="InterPro" id="IPR000169">
    <property type="entry name" value="Pept_cys_AS"/>
</dbReference>
<evidence type="ECO:0000256" key="1">
    <source>
        <dbReference type="ARBA" id="ARBA00007623"/>
    </source>
</evidence>
<dbReference type="Pfam" id="PF00648">
    <property type="entry name" value="Peptidase_C2"/>
    <property type="match status" value="1"/>
</dbReference>
<evidence type="ECO:0000256" key="4">
    <source>
        <dbReference type="ARBA" id="ARBA00022807"/>
    </source>
</evidence>
<evidence type="ECO:0000256" key="7">
    <source>
        <dbReference type="PROSITE-ProRule" id="PRU00239"/>
    </source>
</evidence>
<dbReference type="PANTHER" id="PTHR10183:SF433">
    <property type="entry name" value="CALPAIN-A-RELATED"/>
    <property type="match status" value="1"/>
</dbReference>
<evidence type="ECO:0000256" key="2">
    <source>
        <dbReference type="ARBA" id="ARBA00022670"/>
    </source>
</evidence>
<dbReference type="InterPro" id="IPR022682">
    <property type="entry name" value="Calpain_domain_III"/>
</dbReference>
<name>A0AAN9GEG2_9CAEN</name>
<dbReference type="SUPFAM" id="SSF54001">
    <property type="entry name" value="Cysteine proteinases"/>
    <property type="match status" value="1"/>
</dbReference>
<keyword evidence="5" id="KW-0106">Calcium</keyword>
<dbReference type="FunFam" id="3.90.70.10:FF:000001">
    <property type="entry name" value="Calpain-1 catalytic subunit"/>
    <property type="match status" value="1"/>
</dbReference>
<feature type="domain" description="EF-hand" evidence="10">
    <location>
        <begin position="701"/>
        <end position="736"/>
    </location>
</feature>
<dbReference type="GO" id="GO:0004198">
    <property type="term" value="F:calcium-dependent cysteine-type endopeptidase activity"/>
    <property type="evidence" value="ECO:0007669"/>
    <property type="project" value="InterPro"/>
</dbReference>
<evidence type="ECO:0000256" key="6">
    <source>
        <dbReference type="PIRSR" id="PIRSR622684-1"/>
    </source>
</evidence>
<evidence type="ECO:0000256" key="8">
    <source>
        <dbReference type="SAM" id="MobiDB-lite"/>
    </source>
</evidence>
<keyword evidence="4 7" id="KW-0788">Thiol protease</keyword>
<gene>
    <name evidence="11" type="ORF">V1264_018654</name>
</gene>
<dbReference type="CDD" id="cd00044">
    <property type="entry name" value="CysPc"/>
    <property type="match status" value="1"/>
</dbReference>
<dbReference type="CDD" id="cd00214">
    <property type="entry name" value="Calpain_III"/>
    <property type="match status" value="1"/>
</dbReference>
<dbReference type="SMART" id="SM00054">
    <property type="entry name" value="EFh"/>
    <property type="match status" value="2"/>
</dbReference>
<organism evidence="11 12">
    <name type="scientific">Littorina saxatilis</name>
    <dbReference type="NCBI Taxonomy" id="31220"/>
    <lineage>
        <taxon>Eukaryota</taxon>
        <taxon>Metazoa</taxon>
        <taxon>Spiralia</taxon>
        <taxon>Lophotrochozoa</taxon>
        <taxon>Mollusca</taxon>
        <taxon>Gastropoda</taxon>
        <taxon>Caenogastropoda</taxon>
        <taxon>Littorinimorpha</taxon>
        <taxon>Littorinoidea</taxon>
        <taxon>Littorinidae</taxon>
        <taxon>Littorina</taxon>
    </lineage>
</organism>
<dbReference type="PRINTS" id="PR00704">
    <property type="entry name" value="CALPAIN"/>
</dbReference>
<feature type="region of interest" description="Disordered" evidence="8">
    <location>
        <begin position="616"/>
        <end position="637"/>
    </location>
</feature>
<dbReference type="SUPFAM" id="SSF49758">
    <property type="entry name" value="Calpain large subunit, middle domain (domain III)"/>
    <property type="match status" value="1"/>
</dbReference>
<comment type="similarity">
    <text evidence="1">Belongs to the peptidase C2 family.</text>
</comment>
<keyword evidence="2 7" id="KW-0645">Protease</keyword>
<dbReference type="InterPro" id="IPR018247">
    <property type="entry name" value="EF_Hand_1_Ca_BS"/>
</dbReference>
<dbReference type="SMART" id="SM00720">
    <property type="entry name" value="calpain_III"/>
    <property type="match status" value="1"/>
</dbReference>
<evidence type="ECO:0000313" key="12">
    <source>
        <dbReference type="Proteomes" id="UP001374579"/>
    </source>
</evidence>
<protein>
    <recommendedName>
        <fullName evidence="13">Calpain-B</fullName>
    </recommendedName>
</protein>
<dbReference type="EMBL" id="JBAMIC010000008">
    <property type="protein sequence ID" value="KAK7103835.1"/>
    <property type="molecule type" value="Genomic_DNA"/>
</dbReference>
<dbReference type="PROSITE" id="PS50203">
    <property type="entry name" value="CALPAIN_CAT"/>
    <property type="match status" value="1"/>
</dbReference>
<evidence type="ECO:0000259" key="10">
    <source>
        <dbReference type="PROSITE" id="PS50222"/>
    </source>
</evidence>
<evidence type="ECO:0000259" key="9">
    <source>
        <dbReference type="PROSITE" id="PS50203"/>
    </source>
</evidence>
<dbReference type="PANTHER" id="PTHR10183">
    <property type="entry name" value="CALPAIN"/>
    <property type="match status" value="1"/>
</dbReference>
<evidence type="ECO:0008006" key="13">
    <source>
        <dbReference type="Google" id="ProtNLM"/>
    </source>
</evidence>
<accession>A0AAN9GEG2</accession>
<dbReference type="Gene3D" id="3.90.70.10">
    <property type="entry name" value="Cysteine proteinases"/>
    <property type="match status" value="1"/>
</dbReference>
<dbReference type="AlphaFoldDB" id="A0AAN9GEG2"/>
<dbReference type="GO" id="GO:0006508">
    <property type="term" value="P:proteolysis"/>
    <property type="evidence" value="ECO:0007669"/>
    <property type="project" value="UniProtKB-KW"/>
</dbReference>
<dbReference type="PROSITE" id="PS50222">
    <property type="entry name" value="EF_HAND_2"/>
    <property type="match status" value="1"/>
</dbReference>